<dbReference type="InterPro" id="IPR009389">
    <property type="entry name" value="DUF1045"/>
</dbReference>
<protein>
    <recommendedName>
        <fullName evidence="3">Phosphonate metabolism protein</fullName>
    </recommendedName>
</protein>
<dbReference type="AlphaFoldDB" id="A0A3B0MVE5"/>
<dbReference type="RefSeq" id="WP_121094325.1">
    <property type="nucleotide sequence ID" value="NZ_UIHC01000011.1"/>
</dbReference>
<proteinExistence type="predicted"/>
<sequence>MPDAYTRYAVFYAPPVGSEFAIAGARWLGWDVADGRALPHPDLGLDLATVTQTPRKYGLHGTLKPPMRLATPPETFLDAVETFAQSRPAVDLGQLRLRMLGAFLAIVPNPQPAALGDLAAEVVRSLDPFRAPLSQADMDRRRAAGLSARQDALLVQWGYPYVMEEFRFHVTLSGQLDPASMRDVFRAADAWFGPVLAEHHSLSELAVFGEDADGRFHLLRRFALTG</sequence>
<dbReference type="Proteomes" id="UP000272908">
    <property type="component" value="Unassembled WGS sequence"/>
</dbReference>
<accession>A0A3B0MVE5</accession>
<dbReference type="OrthoDB" id="4954742at2"/>
<organism evidence="1 2">
    <name type="scientific">Roseinatronobacter ekhonensis</name>
    <dbReference type="NCBI Taxonomy" id="254356"/>
    <lineage>
        <taxon>Bacteria</taxon>
        <taxon>Pseudomonadati</taxon>
        <taxon>Pseudomonadota</taxon>
        <taxon>Alphaproteobacteria</taxon>
        <taxon>Rhodobacterales</taxon>
        <taxon>Paracoccaceae</taxon>
        <taxon>Roseinatronobacter</taxon>
    </lineage>
</organism>
<name>A0A3B0MVE5_9RHOB</name>
<dbReference type="PIRSF" id="PIRSF033328">
    <property type="entry name" value="Phest_Mll4975"/>
    <property type="match status" value="1"/>
</dbReference>
<dbReference type="EMBL" id="UIHC01000011">
    <property type="protein sequence ID" value="SUZ31786.1"/>
    <property type="molecule type" value="Genomic_DNA"/>
</dbReference>
<gene>
    <name evidence="1" type="ORF">ROE7235_01537</name>
</gene>
<evidence type="ECO:0008006" key="3">
    <source>
        <dbReference type="Google" id="ProtNLM"/>
    </source>
</evidence>
<dbReference type="Pfam" id="PF06299">
    <property type="entry name" value="DUF1045"/>
    <property type="match status" value="1"/>
</dbReference>
<reference evidence="2" key="1">
    <citation type="submission" date="2018-08" db="EMBL/GenBank/DDBJ databases">
        <authorList>
            <person name="Rodrigo-Torres L."/>
            <person name="Arahal R. D."/>
            <person name="Lucena T."/>
        </authorList>
    </citation>
    <scope>NUCLEOTIDE SEQUENCE [LARGE SCALE GENOMIC DNA]</scope>
    <source>
        <strain evidence="2">CECT 7235</strain>
    </source>
</reference>
<evidence type="ECO:0000313" key="2">
    <source>
        <dbReference type="Proteomes" id="UP000272908"/>
    </source>
</evidence>
<keyword evidence="2" id="KW-1185">Reference proteome</keyword>
<evidence type="ECO:0000313" key="1">
    <source>
        <dbReference type="EMBL" id="SUZ31786.1"/>
    </source>
</evidence>